<dbReference type="Proteomes" id="UP000237749">
    <property type="component" value="Unassembled WGS sequence"/>
</dbReference>
<dbReference type="PANTHER" id="PTHR33705:SF2">
    <property type="entry name" value="PHOSPHOCARRIER PROTEIN NPR"/>
    <property type="match status" value="1"/>
</dbReference>
<dbReference type="RefSeq" id="WP_104437557.1">
    <property type="nucleotide sequence ID" value="NZ_PTJA01000007.1"/>
</dbReference>
<evidence type="ECO:0000256" key="4">
    <source>
        <dbReference type="ARBA" id="ARBA00022490"/>
    </source>
</evidence>
<dbReference type="InterPro" id="IPR050399">
    <property type="entry name" value="HPr"/>
</dbReference>
<evidence type="ECO:0000256" key="1">
    <source>
        <dbReference type="ARBA" id="ARBA00003681"/>
    </source>
</evidence>
<evidence type="ECO:0000259" key="6">
    <source>
        <dbReference type="PROSITE" id="PS51350"/>
    </source>
</evidence>
<evidence type="ECO:0000256" key="5">
    <source>
        <dbReference type="ARBA" id="ARBA00022683"/>
    </source>
</evidence>
<gene>
    <name evidence="7" type="ORF">BXY41_107165</name>
</gene>
<organism evidence="7 8">
    <name type="scientific">Lacrimispora xylanisolvens</name>
    <dbReference type="NCBI Taxonomy" id="384636"/>
    <lineage>
        <taxon>Bacteria</taxon>
        <taxon>Bacillati</taxon>
        <taxon>Bacillota</taxon>
        <taxon>Clostridia</taxon>
        <taxon>Lachnospirales</taxon>
        <taxon>Lachnospiraceae</taxon>
        <taxon>Lacrimispora</taxon>
    </lineage>
</organism>
<dbReference type="NCBIfam" id="TIGR01003">
    <property type="entry name" value="PTS_HPr_family"/>
    <property type="match status" value="1"/>
</dbReference>
<dbReference type="PRINTS" id="PR00107">
    <property type="entry name" value="PHOSPHOCPHPR"/>
</dbReference>
<evidence type="ECO:0000256" key="2">
    <source>
        <dbReference type="ARBA" id="ARBA00004496"/>
    </source>
</evidence>
<sequence length="84" mass="9562">MKEYQYVVEDPMGLHARPASMIFIEAGKYMCSIEAYWNLQKADCKSLLAIMGLGAKKGDEVIFRFEGEDEDAAYYAIRSVLDKK</sequence>
<evidence type="ECO:0000313" key="8">
    <source>
        <dbReference type="Proteomes" id="UP000237749"/>
    </source>
</evidence>
<keyword evidence="5" id="KW-0598">Phosphotransferase system</keyword>
<proteinExistence type="predicted"/>
<dbReference type="SUPFAM" id="SSF55594">
    <property type="entry name" value="HPr-like"/>
    <property type="match status" value="1"/>
</dbReference>
<dbReference type="PROSITE" id="PS51350">
    <property type="entry name" value="PTS_HPR_DOM"/>
    <property type="match status" value="1"/>
</dbReference>
<keyword evidence="4" id="KW-0963">Cytoplasm</keyword>
<keyword evidence="8" id="KW-1185">Reference proteome</keyword>
<dbReference type="Pfam" id="PF00381">
    <property type="entry name" value="PTS-HPr"/>
    <property type="match status" value="1"/>
</dbReference>
<feature type="domain" description="HPr" evidence="6">
    <location>
        <begin position="1"/>
        <end position="84"/>
    </location>
</feature>
<dbReference type="PANTHER" id="PTHR33705">
    <property type="entry name" value="PHOSPHOCARRIER PROTEIN HPR"/>
    <property type="match status" value="1"/>
</dbReference>
<dbReference type="Gene3D" id="3.30.1340.10">
    <property type="entry name" value="HPr-like"/>
    <property type="match status" value="1"/>
</dbReference>
<comment type="function">
    <text evidence="1">General (non sugar-specific) component of the phosphoenolpyruvate-dependent sugar phosphotransferase system (sugar PTS). This major carbohydrate active-transport system catalyzes the phosphorylation of incoming sugar substrates concomitantly with their translocation across the cell membrane. The phosphoryl group from phosphoenolpyruvate (PEP) is transferred to the phosphoryl carrier protein HPr by enzyme I. Phospho-HPr then transfers it to the PTS EIIA domain.</text>
</comment>
<comment type="caution">
    <text evidence="7">The sequence shown here is derived from an EMBL/GenBank/DDBJ whole genome shotgun (WGS) entry which is preliminary data.</text>
</comment>
<accession>A0A2S6HRH7</accession>
<name>A0A2S6HRH7_9FIRM</name>
<comment type="subcellular location">
    <subcellularLocation>
        <location evidence="2">Cytoplasm</location>
    </subcellularLocation>
</comment>
<dbReference type="GO" id="GO:0005737">
    <property type="term" value="C:cytoplasm"/>
    <property type="evidence" value="ECO:0007669"/>
    <property type="project" value="UniProtKB-SubCell"/>
</dbReference>
<dbReference type="EMBL" id="PTJA01000007">
    <property type="protein sequence ID" value="PPK80236.1"/>
    <property type="molecule type" value="Genomic_DNA"/>
</dbReference>
<dbReference type="InterPro" id="IPR035895">
    <property type="entry name" value="HPr-like_sf"/>
</dbReference>
<dbReference type="PROSITE" id="PS00369">
    <property type="entry name" value="PTS_HPR_HIS"/>
    <property type="match status" value="1"/>
</dbReference>
<reference evidence="7 8" key="1">
    <citation type="submission" date="2018-02" db="EMBL/GenBank/DDBJ databases">
        <title>Genomic Encyclopedia of Archaeal and Bacterial Type Strains, Phase II (KMG-II): from individual species to whole genera.</title>
        <authorList>
            <person name="Goeker M."/>
        </authorList>
    </citation>
    <scope>NUCLEOTIDE SEQUENCE [LARGE SCALE GENOMIC DNA]</scope>
    <source>
        <strain evidence="7 8">DSM 3808</strain>
    </source>
</reference>
<dbReference type="AlphaFoldDB" id="A0A2S6HRH7"/>
<evidence type="ECO:0000313" key="7">
    <source>
        <dbReference type="EMBL" id="PPK80236.1"/>
    </source>
</evidence>
<evidence type="ECO:0000256" key="3">
    <source>
        <dbReference type="ARBA" id="ARBA00020422"/>
    </source>
</evidence>
<dbReference type="OrthoDB" id="9809047at2"/>
<dbReference type="GO" id="GO:0009401">
    <property type="term" value="P:phosphoenolpyruvate-dependent sugar phosphotransferase system"/>
    <property type="evidence" value="ECO:0007669"/>
    <property type="project" value="UniProtKB-KW"/>
</dbReference>
<dbReference type="InterPro" id="IPR001020">
    <property type="entry name" value="PTS_HPr_His_P_site"/>
</dbReference>
<dbReference type="InterPro" id="IPR000032">
    <property type="entry name" value="HPr-like"/>
</dbReference>
<protein>
    <recommendedName>
        <fullName evidence="3">Phosphocarrier protein HPr</fullName>
    </recommendedName>
</protein>
<dbReference type="CDD" id="cd00367">
    <property type="entry name" value="PTS-HPr_like"/>
    <property type="match status" value="1"/>
</dbReference>